<comment type="caution">
    <text evidence="2">The sequence shown here is derived from an EMBL/GenBank/DDBJ whole genome shotgun (WGS) entry which is preliminary data.</text>
</comment>
<accession>A0A8J7F3Z4</accession>
<keyword evidence="3" id="KW-1185">Reference proteome</keyword>
<keyword evidence="1" id="KW-0812">Transmembrane</keyword>
<sequence length="128" mass="14777">MKRLVKKIVCWWQNFIIKRTDAVVLIGLILIFISVFSYPNIAVQAATLTPEATEYNVPNPDSRINLDNNNPIENIQQNLKYAADNVREKLNLDEPLPESTKDFLQSTEQKIDETVEPITGKQKYYDHN</sequence>
<proteinExistence type="predicted"/>
<dbReference type="RefSeq" id="WP_193924205.1">
    <property type="nucleotide sequence ID" value="NZ_JADEWL010000126.1"/>
</dbReference>
<gene>
    <name evidence="2" type="ORF">IQ247_25185</name>
</gene>
<keyword evidence="1" id="KW-0472">Membrane</keyword>
<dbReference type="Proteomes" id="UP000620559">
    <property type="component" value="Unassembled WGS sequence"/>
</dbReference>
<evidence type="ECO:0000313" key="2">
    <source>
        <dbReference type="EMBL" id="MBE9215916.1"/>
    </source>
</evidence>
<dbReference type="AlphaFoldDB" id="A0A8J7F3Z4"/>
<name>A0A8J7F3Z4_9CYAN</name>
<evidence type="ECO:0000313" key="3">
    <source>
        <dbReference type="Proteomes" id="UP000620559"/>
    </source>
</evidence>
<organism evidence="2 3">
    <name type="scientific">Plectonema cf. radiosum LEGE 06105</name>
    <dbReference type="NCBI Taxonomy" id="945769"/>
    <lineage>
        <taxon>Bacteria</taxon>
        <taxon>Bacillati</taxon>
        <taxon>Cyanobacteriota</taxon>
        <taxon>Cyanophyceae</taxon>
        <taxon>Oscillatoriophycideae</taxon>
        <taxon>Oscillatoriales</taxon>
        <taxon>Microcoleaceae</taxon>
        <taxon>Plectonema</taxon>
    </lineage>
</organism>
<evidence type="ECO:0000256" key="1">
    <source>
        <dbReference type="SAM" id="Phobius"/>
    </source>
</evidence>
<protein>
    <submittedName>
        <fullName evidence="2">Uncharacterized protein</fullName>
    </submittedName>
</protein>
<reference evidence="2" key="1">
    <citation type="submission" date="2020-10" db="EMBL/GenBank/DDBJ databases">
        <authorList>
            <person name="Castelo-Branco R."/>
            <person name="Eusebio N."/>
            <person name="Adriana R."/>
            <person name="Vieira A."/>
            <person name="Brugerolle De Fraissinette N."/>
            <person name="Rezende De Castro R."/>
            <person name="Schneider M.P."/>
            <person name="Vasconcelos V."/>
            <person name="Leao P.N."/>
        </authorList>
    </citation>
    <scope>NUCLEOTIDE SEQUENCE</scope>
    <source>
        <strain evidence="2">LEGE 06105</strain>
    </source>
</reference>
<keyword evidence="1" id="KW-1133">Transmembrane helix</keyword>
<feature type="transmembrane region" description="Helical" evidence="1">
    <location>
        <begin position="21"/>
        <end position="39"/>
    </location>
</feature>
<dbReference type="EMBL" id="JADEWL010000126">
    <property type="protein sequence ID" value="MBE9215916.1"/>
    <property type="molecule type" value="Genomic_DNA"/>
</dbReference>